<accession>D3DXX5</accession>
<name>D3DXX5_CUPMC</name>
<dbReference type="HOGENOM" id="CLU_2864648_0_0_4"/>
<protein>
    <submittedName>
        <fullName evidence="1">Uncharacterized protein</fullName>
    </submittedName>
</protein>
<dbReference type="KEGG" id="rme:Rmet_6538"/>
<dbReference type="Proteomes" id="UP000002429">
    <property type="component" value="Chromosome"/>
</dbReference>
<dbReference type="AlphaFoldDB" id="D3DXX5"/>
<evidence type="ECO:0000313" key="1">
    <source>
        <dbReference type="EMBL" id="ADC45145.1"/>
    </source>
</evidence>
<proteinExistence type="predicted"/>
<keyword evidence="2" id="KW-1185">Reference proteome</keyword>
<gene>
    <name evidence="1" type="ordered locus">Rmet_6538</name>
</gene>
<dbReference type="EMBL" id="CP000352">
    <property type="protein sequence ID" value="ADC45145.1"/>
    <property type="molecule type" value="Genomic_DNA"/>
</dbReference>
<dbReference type="STRING" id="266264.Rmet_6538"/>
<organism evidence="1 2">
    <name type="scientific">Cupriavidus metallidurans (strain ATCC 43123 / DSM 2839 / NBRC 102507 / CH34)</name>
    <name type="common">Ralstonia metallidurans</name>
    <dbReference type="NCBI Taxonomy" id="266264"/>
    <lineage>
        <taxon>Bacteria</taxon>
        <taxon>Pseudomonadati</taxon>
        <taxon>Pseudomonadota</taxon>
        <taxon>Betaproteobacteria</taxon>
        <taxon>Burkholderiales</taxon>
        <taxon>Burkholderiaceae</taxon>
        <taxon>Cupriavidus</taxon>
    </lineage>
</organism>
<reference evidence="2" key="1">
    <citation type="journal article" date="2010" name="PLoS ONE">
        <title>The complete genome sequence of Cupriavidus metallidurans strain CH34, a master survivalist in harsh and anthropogenic environments.</title>
        <authorList>
            <person name="Janssen P.J."/>
            <person name="Van Houdt R."/>
            <person name="Moors H."/>
            <person name="Monsieurs P."/>
            <person name="Morin N."/>
            <person name="Michaux A."/>
            <person name="Benotmane M.A."/>
            <person name="Leys N."/>
            <person name="Vallaeys T."/>
            <person name="Lapidus A."/>
            <person name="Monchy S."/>
            <person name="Medigue C."/>
            <person name="Taghavi S."/>
            <person name="McCorkle S."/>
            <person name="Dunn J."/>
            <person name="van der Lelie D."/>
            <person name="Mergeay M."/>
        </authorList>
    </citation>
    <scope>NUCLEOTIDE SEQUENCE [LARGE SCALE GENOMIC DNA]</scope>
    <source>
        <strain evidence="2">ATCC 43123 / DSM 2839 / NBRC 102507 / CH34</strain>
    </source>
</reference>
<sequence>MRESSGVSEVGFRWHSWFAWCWLNCGKKEVALRWPLRWGEELIASDAGTPEKQQAPSPFGAWGL</sequence>
<evidence type="ECO:0000313" key="2">
    <source>
        <dbReference type="Proteomes" id="UP000002429"/>
    </source>
</evidence>